<keyword evidence="2" id="KW-0812">Transmembrane</keyword>
<feature type="transmembrane region" description="Helical" evidence="2">
    <location>
        <begin position="258"/>
        <end position="276"/>
    </location>
</feature>
<reference evidence="3 4" key="1">
    <citation type="submission" date="2024-03" db="EMBL/GenBank/DDBJ databases">
        <title>Aureococcus anophagefferens CCMP1851 and Kratosvirus quantuckense: Draft genome of a second virus-susceptible host strain in the model system.</title>
        <authorList>
            <person name="Chase E."/>
            <person name="Truchon A.R."/>
            <person name="Schepens W."/>
            <person name="Wilhelm S.W."/>
        </authorList>
    </citation>
    <scope>NUCLEOTIDE SEQUENCE [LARGE SCALE GENOMIC DNA]</scope>
    <source>
        <strain evidence="3 4">CCMP1851</strain>
    </source>
</reference>
<evidence type="ECO:0000256" key="1">
    <source>
        <dbReference type="ARBA" id="ARBA00022448"/>
    </source>
</evidence>
<sequence>MSAFESEGVQKALSFLCLAIFGRLIKGRFSKPMVAGVQKLILDGMLPCVIFKALCSIKLDASLLKWPLMGAVFVVAQLAASALCSSLVFPGERLAAPRRSALAELGTSAPGLSAMVFVKEFVGDHAAGHAALFDLPTKLYLIFALPKLLRAAGGGGGGAAGGASALGLLKDPLNVSIVAGLACAVSGTAFADLAFVGKAMTALASAQTPVLFLLIGMKLKFEGATPAACVVLLVGRHAANYACFAGFVTVLGLAGDDALTALLMVQAAVSVVGWSQMAKASEAGVAGYNLDFAFDIVGYSMPLTMLLQTLACLSDPAQATARAATVLPVAGAALFAVGFLAIKSSVQDPAAWEKKAD</sequence>
<evidence type="ECO:0000313" key="3">
    <source>
        <dbReference type="EMBL" id="KAK7242656.1"/>
    </source>
</evidence>
<name>A0ABR1G2I8_AURAN</name>
<keyword evidence="2" id="KW-1133">Transmembrane helix</keyword>
<comment type="caution">
    <text evidence="3">The sequence shown here is derived from an EMBL/GenBank/DDBJ whole genome shotgun (WGS) entry which is preliminary data.</text>
</comment>
<feature type="transmembrane region" description="Helical" evidence="2">
    <location>
        <begin position="325"/>
        <end position="342"/>
    </location>
</feature>
<dbReference type="EMBL" id="JBBJCI010000141">
    <property type="protein sequence ID" value="KAK7242656.1"/>
    <property type="molecule type" value="Genomic_DNA"/>
</dbReference>
<keyword evidence="2" id="KW-0472">Membrane</keyword>
<keyword evidence="1" id="KW-0813">Transport</keyword>
<keyword evidence="4" id="KW-1185">Reference proteome</keyword>
<evidence type="ECO:0000256" key="2">
    <source>
        <dbReference type="SAM" id="Phobius"/>
    </source>
</evidence>
<dbReference type="PANTHER" id="PTHR36838">
    <property type="entry name" value="AUXIN EFFLUX CARRIER FAMILY PROTEIN"/>
    <property type="match status" value="1"/>
</dbReference>
<feature type="transmembrane region" description="Helical" evidence="2">
    <location>
        <begin position="71"/>
        <end position="89"/>
    </location>
</feature>
<evidence type="ECO:0000313" key="4">
    <source>
        <dbReference type="Proteomes" id="UP001363151"/>
    </source>
</evidence>
<organism evidence="3 4">
    <name type="scientific">Aureococcus anophagefferens</name>
    <name type="common">Harmful bloom alga</name>
    <dbReference type="NCBI Taxonomy" id="44056"/>
    <lineage>
        <taxon>Eukaryota</taxon>
        <taxon>Sar</taxon>
        <taxon>Stramenopiles</taxon>
        <taxon>Ochrophyta</taxon>
        <taxon>Pelagophyceae</taxon>
        <taxon>Pelagomonadales</taxon>
        <taxon>Pelagomonadaceae</taxon>
        <taxon>Aureococcus</taxon>
    </lineage>
</organism>
<feature type="transmembrane region" description="Helical" evidence="2">
    <location>
        <begin position="296"/>
        <end position="313"/>
    </location>
</feature>
<protein>
    <submittedName>
        <fullName evidence="3">Uncharacterized protein</fullName>
    </submittedName>
</protein>
<dbReference type="Proteomes" id="UP001363151">
    <property type="component" value="Unassembled WGS sequence"/>
</dbReference>
<feature type="transmembrane region" description="Helical" evidence="2">
    <location>
        <begin position="175"/>
        <end position="195"/>
    </location>
</feature>
<proteinExistence type="predicted"/>
<accession>A0ABR1G2I8</accession>
<gene>
    <name evidence="3" type="ORF">SO694_00016231</name>
</gene>
<dbReference type="PANTHER" id="PTHR36838:SF3">
    <property type="entry name" value="TRANSPORTER AUXIN EFFLUX CARRIER EC FAMILY"/>
    <property type="match status" value="1"/>
</dbReference>